<sequence length="171" mass="19601">MHNEVFDEFSDNVKSIRDDASSFIDNLRSMFPPSAAHDIYTLARLPHILSDSFIDSIKNAFWINTKIDKGFSFVTSDYPIYISKEKNSDRLLSMSLALSPSVLQHIYFVSDIDYKSHEKLIGEIIINHNLAQIMSGPNFIYAHEKLGNQGLIKYIRAMEIYLPRITLTDPI</sequence>
<accession>A0A2M9Z6P7</accession>
<gene>
    <name evidence="1" type="ORF">CH371_20220</name>
</gene>
<organism evidence="1 2">
    <name type="scientific">Leptospira wolffii</name>
    <dbReference type="NCBI Taxonomy" id="409998"/>
    <lineage>
        <taxon>Bacteria</taxon>
        <taxon>Pseudomonadati</taxon>
        <taxon>Spirochaetota</taxon>
        <taxon>Spirochaetia</taxon>
        <taxon>Leptospirales</taxon>
        <taxon>Leptospiraceae</taxon>
        <taxon>Leptospira</taxon>
    </lineage>
</organism>
<protein>
    <submittedName>
        <fullName evidence="1">Uncharacterized protein</fullName>
    </submittedName>
</protein>
<name>A0A2M9Z6P7_9LEPT</name>
<dbReference type="AlphaFoldDB" id="A0A2M9Z6P7"/>
<reference evidence="1 2" key="1">
    <citation type="submission" date="2017-07" db="EMBL/GenBank/DDBJ databases">
        <title>Leptospira spp. isolated from tropical soils.</title>
        <authorList>
            <person name="Thibeaux R."/>
            <person name="Iraola G."/>
            <person name="Ferres I."/>
            <person name="Bierque E."/>
            <person name="Girault D."/>
            <person name="Soupe-Gilbert M.-E."/>
            <person name="Picardeau M."/>
            <person name="Goarant C."/>
        </authorList>
    </citation>
    <scope>NUCLEOTIDE SEQUENCE [LARGE SCALE GENOMIC DNA]</scope>
    <source>
        <strain evidence="1 2">FH2-C-A2</strain>
    </source>
</reference>
<dbReference type="EMBL" id="NPDT01000020">
    <property type="protein sequence ID" value="PJZ64047.1"/>
    <property type="molecule type" value="Genomic_DNA"/>
</dbReference>
<comment type="caution">
    <text evidence="1">The sequence shown here is derived from an EMBL/GenBank/DDBJ whole genome shotgun (WGS) entry which is preliminary data.</text>
</comment>
<evidence type="ECO:0000313" key="2">
    <source>
        <dbReference type="Proteomes" id="UP000231912"/>
    </source>
</evidence>
<evidence type="ECO:0000313" key="1">
    <source>
        <dbReference type="EMBL" id="PJZ64047.1"/>
    </source>
</evidence>
<dbReference type="Proteomes" id="UP000231912">
    <property type="component" value="Unassembled WGS sequence"/>
</dbReference>
<proteinExistence type="predicted"/>